<dbReference type="GeneID" id="63818927"/>
<evidence type="ECO:0000313" key="3">
    <source>
        <dbReference type="Proteomes" id="UP000076871"/>
    </source>
</evidence>
<sequence>MLFVFQSVFILLTVRHLSRDVCGVVEPAVALSLQYRNNNTKIISLVKGFLLQLRGVRCPRETHVLSTNNFKHVRSSQDSVLP</sequence>
<feature type="signal peptide" evidence="1">
    <location>
        <begin position="1"/>
        <end position="23"/>
    </location>
</feature>
<gene>
    <name evidence="2" type="ORF">LAESUDRAFT_30285</name>
</gene>
<dbReference type="Proteomes" id="UP000076871">
    <property type="component" value="Unassembled WGS sequence"/>
</dbReference>
<reference evidence="2 3" key="1">
    <citation type="journal article" date="2016" name="Mol. Biol. Evol.">
        <title>Comparative Genomics of Early-Diverging Mushroom-Forming Fungi Provides Insights into the Origins of Lignocellulose Decay Capabilities.</title>
        <authorList>
            <person name="Nagy L.G."/>
            <person name="Riley R."/>
            <person name="Tritt A."/>
            <person name="Adam C."/>
            <person name="Daum C."/>
            <person name="Floudas D."/>
            <person name="Sun H."/>
            <person name="Yadav J.S."/>
            <person name="Pangilinan J."/>
            <person name="Larsson K.H."/>
            <person name="Matsuura K."/>
            <person name="Barry K."/>
            <person name="Labutti K."/>
            <person name="Kuo R."/>
            <person name="Ohm R.A."/>
            <person name="Bhattacharya S.S."/>
            <person name="Shirouzu T."/>
            <person name="Yoshinaga Y."/>
            <person name="Martin F.M."/>
            <person name="Grigoriev I.V."/>
            <person name="Hibbett D.S."/>
        </authorList>
    </citation>
    <scope>NUCLEOTIDE SEQUENCE [LARGE SCALE GENOMIC DNA]</scope>
    <source>
        <strain evidence="2 3">93-53</strain>
    </source>
</reference>
<keyword evidence="1" id="KW-0732">Signal</keyword>
<feature type="chain" id="PRO_5007859293" description="Secreted protein" evidence="1">
    <location>
        <begin position="24"/>
        <end position="82"/>
    </location>
</feature>
<keyword evidence="3" id="KW-1185">Reference proteome</keyword>
<proteinExistence type="predicted"/>
<evidence type="ECO:0000256" key="1">
    <source>
        <dbReference type="SAM" id="SignalP"/>
    </source>
</evidence>
<evidence type="ECO:0008006" key="4">
    <source>
        <dbReference type="Google" id="ProtNLM"/>
    </source>
</evidence>
<dbReference type="RefSeq" id="XP_040770627.1">
    <property type="nucleotide sequence ID" value="XM_040901896.1"/>
</dbReference>
<name>A0A165IID8_9APHY</name>
<dbReference type="InParanoid" id="A0A165IID8"/>
<accession>A0A165IID8</accession>
<dbReference type="EMBL" id="KV427605">
    <property type="protein sequence ID" value="KZT13117.1"/>
    <property type="molecule type" value="Genomic_DNA"/>
</dbReference>
<organism evidence="2 3">
    <name type="scientific">Laetiporus sulphureus 93-53</name>
    <dbReference type="NCBI Taxonomy" id="1314785"/>
    <lineage>
        <taxon>Eukaryota</taxon>
        <taxon>Fungi</taxon>
        <taxon>Dikarya</taxon>
        <taxon>Basidiomycota</taxon>
        <taxon>Agaricomycotina</taxon>
        <taxon>Agaricomycetes</taxon>
        <taxon>Polyporales</taxon>
        <taxon>Laetiporus</taxon>
    </lineage>
</organism>
<evidence type="ECO:0000313" key="2">
    <source>
        <dbReference type="EMBL" id="KZT13117.1"/>
    </source>
</evidence>
<dbReference type="AlphaFoldDB" id="A0A165IID8"/>
<protein>
    <recommendedName>
        <fullName evidence="4">Secreted protein</fullName>
    </recommendedName>
</protein>